<keyword evidence="1" id="KW-0812">Transmembrane</keyword>
<accession>A0A8S1W950</accession>
<evidence type="ECO:0000313" key="4">
    <source>
        <dbReference type="Proteomes" id="UP000689195"/>
    </source>
</evidence>
<reference evidence="3" key="1">
    <citation type="submission" date="2021-01" db="EMBL/GenBank/DDBJ databases">
        <authorList>
            <consortium name="Genoscope - CEA"/>
            <person name="William W."/>
        </authorList>
    </citation>
    <scope>NUCLEOTIDE SEQUENCE</scope>
</reference>
<dbReference type="EMBL" id="CAJJDO010000084">
    <property type="protein sequence ID" value="CAD8184935.1"/>
    <property type="molecule type" value="Genomic_DNA"/>
</dbReference>
<sequence length="557" mass="65580">MLYFIIVLVYNFPQVSSYRSTSPTSRIIKEIIDDEQYSTNVNSSFILQFINYFGIIDISLQQLNQENYIQVAKDDPQNSHLNSGCHPYDRDIQYQKLFNLIPLFDNETIETVQGNISSFYSSTQNIFILRSDLKLFIMKISYDLERQEIVDLQQVSHINLNTILNNKSETQQIQDPVLKCYQNNIQIVNCYVLTQLELSSKVIDVYLDNQNRLLLVLSQLEIQVYQLLLDGSLSLFQSLIPIKEANLMQVKTNYNGTHIFILDQQSGIFIYEINKSKGEIIMSDQNIQIKGGRAFDFYRDIMFILLETEDEFPYVLELFFDLDKKEHYFNKITSYEQEVYDLHVDEKLTILIGNDLHSIIDNSIYHRFYERQNENENQFYFNQIDLIQMNNLKLPWDKQIKLGYPFENGLLQSIKLYYDETYIVSISGKEVNLFLLNQISPWVLCVAEDSTKQFYQLRIKSQKCPFMKYDNESPFIICESDLNFSFQGLEVYFYEENSKLFLIILGVIILKIIGLSIILLFYKNRYQKLNILEEQASIQVTDNSQRILDTQNIPTIP</sequence>
<organism evidence="3 4">
    <name type="scientific">Paramecium pentaurelia</name>
    <dbReference type="NCBI Taxonomy" id="43138"/>
    <lineage>
        <taxon>Eukaryota</taxon>
        <taxon>Sar</taxon>
        <taxon>Alveolata</taxon>
        <taxon>Ciliophora</taxon>
        <taxon>Intramacronucleata</taxon>
        <taxon>Oligohymenophorea</taxon>
        <taxon>Peniculida</taxon>
        <taxon>Parameciidae</taxon>
        <taxon>Paramecium</taxon>
    </lineage>
</organism>
<keyword evidence="2" id="KW-0732">Signal</keyword>
<keyword evidence="4" id="KW-1185">Reference proteome</keyword>
<keyword evidence="1" id="KW-1133">Transmembrane helix</keyword>
<gene>
    <name evidence="3" type="ORF">PPENT_87.1.T0840080</name>
</gene>
<keyword evidence="1" id="KW-0472">Membrane</keyword>
<feature type="chain" id="PRO_5035778755" description="Transmembrane protein" evidence="2">
    <location>
        <begin position="18"/>
        <end position="557"/>
    </location>
</feature>
<proteinExistence type="predicted"/>
<feature type="signal peptide" evidence="2">
    <location>
        <begin position="1"/>
        <end position="17"/>
    </location>
</feature>
<protein>
    <recommendedName>
        <fullName evidence="5">Transmembrane protein</fullName>
    </recommendedName>
</protein>
<evidence type="ECO:0000256" key="2">
    <source>
        <dbReference type="SAM" id="SignalP"/>
    </source>
</evidence>
<comment type="caution">
    <text evidence="3">The sequence shown here is derived from an EMBL/GenBank/DDBJ whole genome shotgun (WGS) entry which is preliminary data.</text>
</comment>
<name>A0A8S1W950_9CILI</name>
<evidence type="ECO:0000256" key="1">
    <source>
        <dbReference type="SAM" id="Phobius"/>
    </source>
</evidence>
<dbReference type="AlphaFoldDB" id="A0A8S1W950"/>
<dbReference type="Proteomes" id="UP000689195">
    <property type="component" value="Unassembled WGS sequence"/>
</dbReference>
<evidence type="ECO:0008006" key="5">
    <source>
        <dbReference type="Google" id="ProtNLM"/>
    </source>
</evidence>
<evidence type="ECO:0000313" key="3">
    <source>
        <dbReference type="EMBL" id="CAD8184935.1"/>
    </source>
</evidence>
<dbReference type="OrthoDB" id="300054at2759"/>
<feature type="transmembrane region" description="Helical" evidence="1">
    <location>
        <begin position="500"/>
        <end position="522"/>
    </location>
</feature>